<name>A0A8J3N7C9_9CHLR</name>
<protein>
    <submittedName>
        <fullName evidence="1">Uncharacterized protein</fullName>
    </submittedName>
</protein>
<dbReference type="AlphaFoldDB" id="A0A8J3N7C9"/>
<gene>
    <name evidence="1" type="ORF">KSF_070700</name>
</gene>
<dbReference type="RefSeq" id="WP_220207610.1">
    <property type="nucleotide sequence ID" value="NZ_BNJK01000001.1"/>
</dbReference>
<organism evidence="1 2">
    <name type="scientific">Reticulibacter mediterranei</name>
    <dbReference type="NCBI Taxonomy" id="2778369"/>
    <lineage>
        <taxon>Bacteria</taxon>
        <taxon>Bacillati</taxon>
        <taxon>Chloroflexota</taxon>
        <taxon>Ktedonobacteria</taxon>
        <taxon>Ktedonobacterales</taxon>
        <taxon>Reticulibacteraceae</taxon>
        <taxon>Reticulibacter</taxon>
    </lineage>
</organism>
<accession>A0A8J3N7C9</accession>
<sequence length="112" mass="13640">MRICTGPHRFKARHPLHVSYKSIRHHRRLVRSAREALSPLARRVSLLEIDYSIWRFYATLWRHMHPSYHTPIFLSGRSGYGQLRHTTRWMRTDGWFLRKARPFPVHKQRRLS</sequence>
<dbReference type="Proteomes" id="UP000597444">
    <property type="component" value="Unassembled WGS sequence"/>
</dbReference>
<dbReference type="EMBL" id="BNJK01000001">
    <property type="protein sequence ID" value="GHO97022.1"/>
    <property type="molecule type" value="Genomic_DNA"/>
</dbReference>
<evidence type="ECO:0000313" key="2">
    <source>
        <dbReference type="Proteomes" id="UP000597444"/>
    </source>
</evidence>
<reference evidence="1" key="1">
    <citation type="submission" date="2020-10" db="EMBL/GenBank/DDBJ databases">
        <title>Taxonomic study of unclassified bacteria belonging to the class Ktedonobacteria.</title>
        <authorList>
            <person name="Yabe S."/>
            <person name="Wang C.M."/>
            <person name="Zheng Y."/>
            <person name="Sakai Y."/>
            <person name="Cavaletti L."/>
            <person name="Monciardini P."/>
            <person name="Donadio S."/>
        </authorList>
    </citation>
    <scope>NUCLEOTIDE SEQUENCE</scope>
    <source>
        <strain evidence="1">ID150040</strain>
    </source>
</reference>
<keyword evidence="2" id="KW-1185">Reference proteome</keyword>
<comment type="caution">
    <text evidence="1">The sequence shown here is derived from an EMBL/GenBank/DDBJ whole genome shotgun (WGS) entry which is preliminary data.</text>
</comment>
<evidence type="ECO:0000313" key="1">
    <source>
        <dbReference type="EMBL" id="GHO97022.1"/>
    </source>
</evidence>
<proteinExistence type="predicted"/>